<dbReference type="Gene3D" id="3.40.50.2300">
    <property type="match status" value="1"/>
</dbReference>
<dbReference type="EMBL" id="JAIOIV010000028">
    <property type="protein sequence ID" value="MBZ0155220.1"/>
    <property type="molecule type" value="Genomic_DNA"/>
</dbReference>
<dbReference type="InterPro" id="IPR011006">
    <property type="entry name" value="CheY-like_superfamily"/>
</dbReference>
<evidence type="ECO:0008006" key="3">
    <source>
        <dbReference type="Google" id="ProtNLM"/>
    </source>
</evidence>
<comment type="caution">
    <text evidence="1">The sequence shown here is derived from an EMBL/GenBank/DDBJ whole genome shotgun (WGS) entry which is preliminary data.</text>
</comment>
<reference evidence="1" key="1">
    <citation type="journal article" date="2021" name="bioRxiv">
        <title>Unraveling nitrogen, sulfur and carbon metabolic pathways and microbial community transcriptional responses to substrate deprivation and toxicity stresses in a bioreactor mimicking anoxic brackish coastal sediment conditions.</title>
        <authorList>
            <person name="Martins P.D."/>
            <person name="Echeveste M.J."/>
            <person name="Arshad A."/>
            <person name="Kurth J."/>
            <person name="Ouboter H."/>
            <person name="Jetten M.S.M."/>
            <person name="Welte C.U."/>
        </authorList>
    </citation>
    <scope>NUCLEOTIDE SEQUENCE</scope>
    <source>
        <strain evidence="1">MAG_39</strain>
    </source>
</reference>
<proteinExistence type="predicted"/>
<accession>A0A953M0I3</accession>
<evidence type="ECO:0000313" key="2">
    <source>
        <dbReference type="Proteomes" id="UP000705867"/>
    </source>
</evidence>
<sequence length="122" mass="13425">MFEYQKNILLCSQDPLLTKGLYGPLRDSGYQVETSEHTAEAVKCVLDRLYLAVILDSRDVGLNVTEAATIIKDLNPEVFIIIIGGYGYGSGGDFSIVKSPEDVDQLVDVINTLSTLKREKQA</sequence>
<protein>
    <recommendedName>
        <fullName evidence="3">Response regulatory domain-containing protein</fullName>
    </recommendedName>
</protein>
<organism evidence="1 2">
    <name type="scientific">Candidatus Nitrobium versatile</name>
    <dbReference type="NCBI Taxonomy" id="2884831"/>
    <lineage>
        <taxon>Bacteria</taxon>
        <taxon>Pseudomonadati</taxon>
        <taxon>Nitrospirota</taxon>
        <taxon>Nitrospiria</taxon>
        <taxon>Nitrospirales</taxon>
        <taxon>Nitrospiraceae</taxon>
        <taxon>Candidatus Nitrobium</taxon>
    </lineage>
</organism>
<reference evidence="1" key="2">
    <citation type="submission" date="2021-08" db="EMBL/GenBank/DDBJ databases">
        <authorList>
            <person name="Dalcin Martins P."/>
        </authorList>
    </citation>
    <scope>NUCLEOTIDE SEQUENCE</scope>
    <source>
        <strain evidence="1">MAG_39</strain>
    </source>
</reference>
<dbReference type="AlphaFoldDB" id="A0A953M0I3"/>
<evidence type="ECO:0000313" key="1">
    <source>
        <dbReference type="EMBL" id="MBZ0155220.1"/>
    </source>
</evidence>
<dbReference type="SUPFAM" id="SSF52172">
    <property type="entry name" value="CheY-like"/>
    <property type="match status" value="1"/>
</dbReference>
<gene>
    <name evidence="1" type="ORF">K8I29_03275</name>
</gene>
<name>A0A953M0I3_9BACT</name>
<dbReference type="Proteomes" id="UP000705867">
    <property type="component" value="Unassembled WGS sequence"/>
</dbReference>